<reference evidence="2 3" key="1">
    <citation type="submission" date="2023-01" db="EMBL/GenBank/DDBJ databases">
        <title>Analysis of 21 Apiospora genomes using comparative genomics revels a genus with tremendous synthesis potential of carbohydrate active enzymes and secondary metabolites.</title>
        <authorList>
            <person name="Sorensen T."/>
        </authorList>
    </citation>
    <scope>NUCLEOTIDE SEQUENCE [LARGE SCALE GENOMIC DNA]</scope>
    <source>
        <strain evidence="2 3">CBS 24483</strain>
    </source>
</reference>
<feature type="region of interest" description="Disordered" evidence="1">
    <location>
        <begin position="953"/>
        <end position="972"/>
    </location>
</feature>
<gene>
    <name evidence="2" type="ORF">PG986_010952</name>
</gene>
<dbReference type="EMBL" id="JAQQWE010000007">
    <property type="protein sequence ID" value="KAK7946631.1"/>
    <property type="molecule type" value="Genomic_DNA"/>
</dbReference>
<comment type="caution">
    <text evidence="2">The sequence shown here is derived from an EMBL/GenBank/DDBJ whole genome shotgun (WGS) entry which is preliminary data.</text>
</comment>
<protein>
    <recommendedName>
        <fullName evidence="4">Helicase-like protein</fullName>
    </recommendedName>
</protein>
<feature type="compositionally biased region" description="Basic and acidic residues" evidence="1">
    <location>
        <begin position="20"/>
        <end position="34"/>
    </location>
</feature>
<feature type="compositionally biased region" description="Pro residues" evidence="1">
    <location>
        <begin position="151"/>
        <end position="162"/>
    </location>
</feature>
<feature type="compositionally biased region" description="Polar residues" evidence="1">
    <location>
        <begin position="95"/>
        <end position="104"/>
    </location>
</feature>
<evidence type="ECO:0008006" key="4">
    <source>
        <dbReference type="Google" id="ProtNLM"/>
    </source>
</evidence>
<dbReference type="Proteomes" id="UP001391051">
    <property type="component" value="Unassembled WGS sequence"/>
</dbReference>
<dbReference type="RefSeq" id="XP_066696665.1">
    <property type="nucleotide sequence ID" value="XM_066847174.1"/>
</dbReference>
<evidence type="ECO:0000256" key="1">
    <source>
        <dbReference type="SAM" id="MobiDB-lite"/>
    </source>
</evidence>
<evidence type="ECO:0000313" key="3">
    <source>
        <dbReference type="Proteomes" id="UP001391051"/>
    </source>
</evidence>
<proteinExistence type="predicted"/>
<keyword evidence="3" id="KW-1185">Reference proteome</keyword>
<feature type="compositionally biased region" description="Low complexity" evidence="1">
    <location>
        <begin position="123"/>
        <end position="150"/>
    </location>
</feature>
<feature type="compositionally biased region" description="Low complexity" evidence="1">
    <location>
        <begin position="1043"/>
        <end position="1059"/>
    </location>
</feature>
<dbReference type="PANTHER" id="PTHR42345">
    <property type="entry name" value="TPR_REGION DOMAIN-CONTAINING PROTEIN"/>
    <property type="match status" value="1"/>
</dbReference>
<sequence length="1133" mass="124305">MSGGLAERRKMLSFTVFKRGARDFINKPDKREQAPADAGRGPAFDSNVNVNANADANANANAQGQDLGPDQDDNAKPFSKRQPLKELIRRATVSRRGTTSQTAETPERHGNNDNGNFAHAVVSSPSQHTTSNSSPPVSAAAVRSPRSPIDPNKPLPSPPPPGTVDKADGQRAVPKVLKLKRIMATLSDVEIEKLFSGAPQYFARSQGLGTGAPHPSVAFPWDEELTIRDLSDHTQIEHDAWGNVTASPRIIHRDPWSCKSPTGKKRPHFNSKCSERPNMLSMQGLEKGSLGYQAALELAVADALQDEQYGFDSLGAKSHIVVDRRQQLVNSKDGLRSLDEADIMELLIGCEQRYQSDRKDKTMRPTELHNELFSKILHPPSRLVDPSDPCSLAGQIYALVKVLAVANAWIDFSRVEWRIRLGQILWGIPLDDELEDGSSINEGVDDQDRTEERYWLLIQLLLACELLIRLDIITDGDEFGAANLRMAEIHRFEKEANASVRWSLLLARTWLENITVTKTEAPHSGASTPKGWLTSLTNKMSLKHDHIGSHYVGSHYVDSSLRHPEYLYAIKGRYTERQVEGLVQFARKLRWPDIETYVTGVSINAPAMARATPINTPLATSDTGRSSYFGGERKPGEIQRKPSRRRKVEAALHPAGWLSKSYCSGLILPGEALSHFLMSTLLENDQDAMFKLGPMSNLCGGFIYRGKSFWSTACVVGRVLAAGRGAAECMGWISTDVTPENMSDRWLNINVEDIPDDVSRTGRKARLWGKTIVERESDVLGDADPSNVLPADFIIPLENNYAEPPPSNIRIELRSLDLLAPVDSAHSTPTTERDMAPFSDSSTVSAIHTYPATTSFTMTHDSLEQGQDHDFSLAKDVYFVTAHPCVPSSRVKLLKSPSSPTIQQVDVEGHDWNSKAPSSAYITGHPLHKFYSYTSIHLTELLNKSNATLEDLVGANPIDPSPRRRASSTPRPSRVLVIDCITGFAPPTSPEMASLSRVSSISAEFGLEPLSGSTPSPRLQNPPRGNNGGGGDSAASERPPLNSTATSVSSASSSSFGGRRTSRIDPPPTPGAESKMRIPSRRRQFGSDLEVMVRALCAERGWNAIVSRRRRGCLACAIREAGALGWRVVIRVE</sequence>
<accession>A0ABR1Q464</accession>
<dbReference type="GeneID" id="92080236"/>
<name>A0ABR1Q464_9PEZI</name>
<feature type="region of interest" description="Disordered" evidence="1">
    <location>
        <begin position="254"/>
        <end position="275"/>
    </location>
</feature>
<evidence type="ECO:0000313" key="2">
    <source>
        <dbReference type="EMBL" id="KAK7946631.1"/>
    </source>
</evidence>
<feature type="compositionally biased region" description="Low complexity" evidence="1">
    <location>
        <begin position="47"/>
        <end position="62"/>
    </location>
</feature>
<feature type="region of interest" description="Disordered" evidence="1">
    <location>
        <begin position="19"/>
        <end position="171"/>
    </location>
</feature>
<feature type="region of interest" description="Disordered" evidence="1">
    <location>
        <begin position="1006"/>
        <end position="1081"/>
    </location>
</feature>
<dbReference type="PANTHER" id="PTHR42345:SF2">
    <property type="entry name" value="HELICASE-LIKE PROTEIN"/>
    <property type="match status" value="1"/>
</dbReference>
<organism evidence="2 3">
    <name type="scientific">Apiospora aurea</name>
    <dbReference type="NCBI Taxonomy" id="335848"/>
    <lineage>
        <taxon>Eukaryota</taxon>
        <taxon>Fungi</taxon>
        <taxon>Dikarya</taxon>
        <taxon>Ascomycota</taxon>
        <taxon>Pezizomycotina</taxon>
        <taxon>Sordariomycetes</taxon>
        <taxon>Xylariomycetidae</taxon>
        <taxon>Amphisphaeriales</taxon>
        <taxon>Apiosporaceae</taxon>
        <taxon>Apiospora</taxon>
    </lineage>
</organism>